<reference evidence="3" key="1">
    <citation type="journal article" date="2021" name="PeerJ">
        <title>Extensive microbial diversity within the chicken gut microbiome revealed by metagenomics and culture.</title>
        <authorList>
            <person name="Gilroy R."/>
            <person name="Ravi A."/>
            <person name="Getino M."/>
            <person name="Pursley I."/>
            <person name="Horton D.L."/>
            <person name="Alikhan N.F."/>
            <person name="Baker D."/>
            <person name="Gharbi K."/>
            <person name="Hall N."/>
            <person name="Watson M."/>
            <person name="Adriaenssens E.M."/>
            <person name="Foster-Nyarko E."/>
            <person name="Jarju S."/>
            <person name="Secka A."/>
            <person name="Antonio M."/>
            <person name="Oren A."/>
            <person name="Chaudhuri R.R."/>
            <person name="La Ragione R."/>
            <person name="Hildebrand F."/>
            <person name="Pallen M.J."/>
        </authorList>
    </citation>
    <scope>NUCLEOTIDE SEQUENCE</scope>
    <source>
        <strain evidence="3">ChiGjej1B1-18357</strain>
    </source>
</reference>
<sequence>MNEHKSWAQRQNPAVRLTLQIVGWVLVVLGIAALVLPGPGLLMLFAGLALLSQELTWAQRFVTPVKHAALRGASEGVQSWLRICGSLLGVAALVAVGLVWGLWRTAPGWWPLDDQWWLPGGWGTAGTLFASAAIALGLLIYSFRRFRGSPYVPYDAERPSPSDDGAAPKRNHSPTGSTPARS</sequence>
<feature type="region of interest" description="Disordered" evidence="1">
    <location>
        <begin position="153"/>
        <end position="182"/>
    </location>
</feature>
<dbReference type="InterPro" id="IPR019099">
    <property type="entry name" value="Uncharacterised_PGPGW_TM"/>
</dbReference>
<feature type="compositionally biased region" description="Polar residues" evidence="1">
    <location>
        <begin position="173"/>
        <end position="182"/>
    </location>
</feature>
<proteinExistence type="predicted"/>
<name>A0A921JYP3_9ACTN</name>
<evidence type="ECO:0000313" key="3">
    <source>
        <dbReference type="EMBL" id="HJE91414.1"/>
    </source>
</evidence>
<dbReference type="EMBL" id="DYXM01000204">
    <property type="protein sequence ID" value="HJE91414.1"/>
    <property type="molecule type" value="Genomic_DNA"/>
</dbReference>
<accession>A0A921JYP3</accession>
<keyword evidence="2" id="KW-0812">Transmembrane</keyword>
<gene>
    <name evidence="3" type="ORF">K8V11_10440</name>
</gene>
<keyword evidence="2" id="KW-1133">Transmembrane helix</keyword>
<dbReference type="RefSeq" id="WP_303913719.1">
    <property type="nucleotide sequence ID" value="NZ_DYXM01000204.1"/>
</dbReference>
<dbReference type="AlphaFoldDB" id="A0A921JYP3"/>
<reference evidence="3" key="2">
    <citation type="submission" date="2021-09" db="EMBL/GenBank/DDBJ databases">
        <authorList>
            <person name="Gilroy R."/>
        </authorList>
    </citation>
    <scope>NUCLEOTIDE SEQUENCE</scope>
    <source>
        <strain evidence="3">ChiGjej1B1-18357</strain>
    </source>
</reference>
<evidence type="ECO:0000256" key="2">
    <source>
        <dbReference type="SAM" id="Phobius"/>
    </source>
</evidence>
<dbReference type="Pfam" id="PF09656">
    <property type="entry name" value="PGPGW"/>
    <property type="match status" value="1"/>
</dbReference>
<keyword evidence="2" id="KW-0472">Membrane</keyword>
<organism evidence="3 4">
    <name type="scientific">Dietzia timorensis</name>
    <dbReference type="NCBI Taxonomy" id="499555"/>
    <lineage>
        <taxon>Bacteria</taxon>
        <taxon>Bacillati</taxon>
        <taxon>Actinomycetota</taxon>
        <taxon>Actinomycetes</taxon>
        <taxon>Mycobacteriales</taxon>
        <taxon>Dietziaceae</taxon>
        <taxon>Dietzia</taxon>
    </lineage>
</organism>
<evidence type="ECO:0000313" key="4">
    <source>
        <dbReference type="Proteomes" id="UP000776650"/>
    </source>
</evidence>
<feature type="transmembrane region" description="Helical" evidence="2">
    <location>
        <begin position="21"/>
        <end position="51"/>
    </location>
</feature>
<protein>
    <submittedName>
        <fullName evidence="3">PGPGW domain-containing protein</fullName>
    </submittedName>
</protein>
<dbReference type="Proteomes" id="UP000776650">
    <property type="component" value="Unassembled WGS sequence"/>
</dbReference>
<comment type="caution">
    <text evidence="3">The sequence shown here is derived from an EMBL/GenBank/DDBJ whole genome shotgun (WGS) entry which is preliminary data.</text>
</comment>
<evidence type="ECO:0000256" key="1">
    <source>
        <dbReference type="SAM" id="MobiDB-lite"/>
    </source>
</evidence>
<feature type="transmembrane region" description="Helical" evidence="2">
    <location>
        <begin position="80"/>
        <end position="102"/>
    </location>
</feature>
<feature type="transmembrane region" description="Helical" evidence="2">
    <location>
        <begin position="122"/>
        <end position="141"/>
    </location>
</feature>